<dbReference type="InterPro" id="IPR001283">
    <property type="entry name" value="CRISP-related"/>
</dbReference>
<feature type="domain" description="SCP" evidence="4">
    <location>
        <begin position="270"/>
        <end position="392"/>
    </location>
</feature>
<evidence type="ECO:0000256" key="2">
    <source>
        <dbReference type="SAM" id="Phobius"/>
    </source>
</evidence>
<proteinExistence type="predicted"/>
<name>A0AAW0GMK8_9APHY</name>
<feature type="chain" id="PRO_5043900600" description="SCP domain-containing protein" evidence="3">
    <location>
        <begin position="24"/>
        <end position="704"/>
    </location>
</feature>
<feature type="compositionally biased region" description="Pro residues" evidence="1">
    <location>
        <begin position="158"/>
        <end position="186"/>
    </location>
</feature>
<feature type="transmembrane region" description="Helical" evidence="2">
    <location>
        <begin position="494"/>
        <end position="515"/>
    </location>
</feature>
<dbReference type="SMART" id="SM00198">
    <property type="entry name" value="SCP"/>
    <property type="match status" value="1"/>
</dbReference>
<dbReference type="EMBL" id="JASBNA010000002">
    <property type="protein sequence ID" value="KAK7694568.1"/>
    <property type="molecule type" value="Genomic_DNA"/>
</dbReference>
<organism evidence="5 6">
    <name type="scientific">Cerrena zonata</name>
    <dbReference type="NCBI Taxonomy" id="2478898"/>
    <lineage>
        <taxon>Eukaryota</taxon>
        <taxon>Fungi</taxon>
        <taxon>Dikarya</taxon>
        <taxon>Basidiomycota</taxon>
        <taxon>Agaricomycotina</taxon>
        <taxon>Agaricomycetes</taxon>
        <taxon>Polyporales</taxon>
        <taxon>Cerrenaceae</taxon>
        <taxon>Cerrena</taxon>
    </lineage>
</organism>
<keyword evidence="6" id="KW-1185">Reference proteome</keyword>
<comment type="caution">
    <text evidence="5">The sequence shown here is derived from an EMBL/GenBank/DDBJ whole genome shotgun (WGS) entry which is preliminary data.</text>
</comment>
<evidence type="ECO:0000256" key="1">
    <source>
        <dbReference type="SAM" id="MobiDB-lite"/>
    </source>
</evidence>
<dbReference type="SUPFAM" id="SSF55797">
    <property type="entry name" value="PR-1-like"/>
    <property type="match status" value="1"/>
</dbReference>
<evidence type="ECO:0000259" key="4">
    <source>
        <dbReference type="SMART" id="SM00198"/>
    </source>
</evidence>
<feature type="compositionally biased region" description="Low complexity" evidence="1">
    <location>
        <begin position="204"/>
        <end position="270"/>
    </location>
</feature>
<accession>A0AAW0GMK8</accession>
<keyword evidence="2" id="KW-1133">Transmembrane helix</keyword>
<dbReference type="AlphaFoldDB" id="A0AAW0GMK8"/>
<dbReference type="InterPro" id="IPR014044">
    <property type="entry name" value="CAP_dom"/>
</dbReference>
<sequence length="704" mass="75609">MTRLACSVLLYAVVLASTSGSLAANSGPGCARRLAGQDACATECTQNWGWPGRRLGTDRWGSVVEVTVTDFTDNTIVTKQCRLRPESVSPTPSASVSVPIINVAPEVTLTSSSAPTSSVKVFTNSTTPSSTRASTSSKPSSSVTPSSTRVSSSATPTSSPPPPPPPPPTSSPPPPPPTPTPTPTPTPEEKPEPTTTQAPKAIQNNASGSGSSNNKETTDNNNSANTNNNNNSGNTNSNDNTANQNTGNTNNNSGNTNANSGGSSGATSDSDIQQYLAGHNSIRAQHGAAPLTWSDDAASKAQTWANNCVFQHSGGTLGPFGENLAAGTGDSYGIAEAIKSWTDEVSEYDPNNPQPSHFTQVVWKGTSQVGCAVQLCDGIFASSFGPSTSFASIPLKATLLEHLHLDGLGTVLELYRAVLKRKVAVPPLPTLTPHLHLSVTFVHVDRMSRGTATASGILYGLLVLITTFFVALSCAIILSQAVRTSPTRSWAHNFNAVVIGATYAIVAVASVFFCLKRRITVHRRLQRIAKSYQTPGKSEFPKPVFHYIQQEYARACLITYEAQPKDGFQEGWGRPGTKYDNMRFRTELLNSIREIDELAHLVIPSHPPLRPHSRMLHHFRWILPLLEKDQDGLTPLHYYDSVIQLARHTTREPTEEEFLVGVEAVDNIRRTLNECRLEMLEGVETESTRSLSQFTGTRTDLKAG</sequence>
<feature type="transmembrane region" description="Helical" evidence="2">
    <location>
        <begin position="456"/>
        <end position="482"/>
    </location>
</feature>
<keyword evidence="3" id="KW-0732">Signal</keyword>
<keyword evidence="2" id="KW-0812">Transmembrane</keyword>
<feature type="signal peptide" evidence="3">
    <location>
        <begin position="1"/>
        <end position="23"/>
    </location>
</feature>
<evidence type="ECO:0000313" key="5">
    <source>
        <dbReference type="EMBL" id="KAK7694568.1"/>
    </source>
</evidence>
<feature type="compositionally biased region" description="Low complexity" evidence="1">
    <location>
        <begin position="125"/>
        <end position="157"/>
    </location>
</feature>
<dbReference type="Proteomes" id="UP001385951">
    <property type="component" value="Unassembled WGS sequence"/>
</dbReference>
<evidence type="ECO:0000313" key="6">
    <source>
        <dbReference type="Proteomes" id="UP001385951"/>
    </source>
</evidence>
<feature type="region of interest" description="Disordered" evidence="1">
    <location>
        <begin position="111"/>
        <end position="270"/>
    </location>
</feature>
<feature type="compositionally biased region" description="Polar residues" evidence="1">
    <location>
        <begin position="111"/>
        <end position="124"/>
    </location>
</feature>
<dbReference type="PANTHER" id="PTHR10334">
    <property type="entry name" value="CYSTEINE-RICH SECRETORY PROTEIN-RELATED"/>
    <property type="match status" value="1"/>
</dbReference>
<reference evidence="5 6" key="1">
    <citation type="submission" date="2022-09" db="EMBL/GenBank/DDBJ databases">
        <authorList>
            <person name="Palmer J.M."/>
        </authorList>
    </citation>
    <scope>NUCLEOTIDE SEQUENCE [LARGE SCALE GENOMIC DNA]</scope>
    <source>
        <strain evidence="5 6">DSM 7382</strain>
    </source>
</reference>
<dbReference type="PRINTS" id="PR00837">
    <property type="entry name" value="V5TPXLIKE"/>
</dbReference>
<dbReference type="InterPro" id="IPR035940">
    <property type="entry name" value="CAP_sf"/>
</dbReference>
<dbReference type="Gene3D" id="3.40.33.10">
    <property type="entry name" value="CAP"/>
    <property type="match status" value="1"/>
</dbReference>
<dbReference type="Pfam" id="PF00188">
    <property type="entry name" value="CAP"/>
    <property type="match status" value="1"/>
</dbReference>
<gene>
    <name evidence="5" type="ORF">QCA50_001754</name>
</gene>
<protein>
    <recommendedName>
        <fullName evidence="4">SCP domain-containing protein</fullName>
    </recommendedName>
</protein>
<evidence type="ECO:0000256" key="3">
    <source>
        <dbReference type="SAM" id="SignalP"/>
    </source>
</evidence>
<keyword evidence="2" id="KW-0472">Membrane</keyword>